<dbReference type="Gene3D" id="1.10.3480.10">
    <property type="entry name" value="TorD-like"/>
    <property type="match status" value="1"/>
</dbReference>
<comment type="caution">
    <text evidence="2">The sequence shown here is derived from an EMBL/GenBank/DDBJ whole genome shotgun (WGS) entry which is preliminary data.</text>
</comment>
<keyword evidence="3" id="KW-1185">Reference proteome</keyword>
<protein>
    <submittedName>
        <fullName evidence="2">Molecular chaperone</fullName>
    </submittedName>
</protein>
<dbReference type="EMBL" id="QVMU01000006">
    <property type="protein sequence ID" value="RJX71938.1"/>
    <property type="molecule type" value="Genomic_DNA"/>
</dbReference>
<dbReference type="OrthoDB" id="3174863at2"/>
<dbReference type="InterPro" id="IPR026269">
    <property type="entry name" value="DmsD-type"/>
</dbReference>
<dbReference type="InterPro" id="IPR036411">
    <property type="entry name" value="TorD-like_sf"/>
</dbReference>
<name>A0A3A6QL68_9VIBR</name>
<evidence type="ECO:0000313" key="2">
    <source>
        <dbReference type="EMBL" id="RJX71938.1"/>
    </source>
</evidence>
<dbReference type="InterPro" id="IPR050289">
    <property type="entry name" value="TorD/DmsD_chaperones"/>
</dbReference>
<dbReference type="PANTHER" id="PTHR34227">
    <property type="entry name" value="CHAPERONE PROTEIN YCDY"/>
    <property type="match status" value="1"/>
</dbReference>
<organism evidence="2 3">
    <name type="scientific">Vibrio sinensis</name>
    <dbReference type="NCBI Taxonomy" id="2302434"/>
    <lineage>
        <taxon>Bacteria</taxon>
        <taxon>Pseudomonadati</taxon>
        <taxon>Pseudomonadota</taxon>
        <taxon>Gammaproteobacteria</taxon>
        <taxon>Vibrionales</taxon>
        <taxon>Vibrionaceae</taxon>
        <taxon>Vibrio</taxon>
    </lineage>
</organism>
<dbReference type="PIRSF" id="PIRSF004690">
    <property type="entry name" value="DmsD"/>
    <property type="match status" value="1"/>
</dbReference>
<reference evidence="2 3" key="1">
    <citation type="submission" date="2018-08" db="EMBL/GenBank/DDBJ databases">
        <title>Vibrio isolated from the Eastern China Marginal Seas.</title>
        <authorList>
            <person name="Li Y."/>
        </authorList>
    </citation>
    <scope>NUCLEOTIDE SEQUENCE [LARGE SCALE GENOMIC DNA]</scope>
    <source>
        <strain evidence="2 3">BEI233</strain>
    </source>
</reference>
<proteinExistence type="predicted"/>
<keyword evidence="1" id="KW-0143">Chaperone</keyword>
<dbReference type="RefSeq" id="WP_120030585.1">
    <property type="nucleotide sequence ID" value="NZ_QVMU01000006.1"/>
</dbReference>
<gene>
    <name evidence="2" type="ORF">DZ860_08885</name>
</gene>
<accession>A0A3A6QL68</accession>
<dbReference type="AlphaFoldDB" id="A0A3A6QL68"/>
<dbReference type="PANTHER" id="PTHR34227:SF13">
    <property type="entry name" value="TAT PROOFREADING CHAPERONE DMSD-RELATED"/>
    <property type="match status" value="1"/>
</dbReference>
<dbReference type="SUPFAM" id="SSF89155">
    <property type="entry name" value="TorD-like"/>
    <property type="match status" value="1"/>
</dbReference>
<dbReference type="Proteomes" id="UP000273252">
    <property type="component" value="Unassembled WGS sequence"/>
</dbReference>
<evidence type="ECO:0000256" key="1">
    <source>
        <dbReference type="ARBA" id="ARBA00023186"/>
    </source>
</evidence>
<dbReference type="Pfam" id="PF02613">
    <property type="entry name" value="Nitrate_red_del"/>
    <property type="match status" value="1"/>
</dbReference>
<sequence length="193" mass="21996">MQNDSTAFRLLGALLYHAPTSHNVIQLLNRLSQQNDELLIQLAQLGLETESSQLENDFFQLLQGNGDMPCPPWGSAYLDHENALFGSSTIEYRAFLTELGIACDTGMREPEDHIGLMLMMLAVLLEKQDRINANLLVSRHLMPFATFMLEIMEKRADTDFYKALSILTLGWLNLYCEEAGIYAEARRCYWKVD</sequence>
<evidence type="ECO:0000313" key="3">
    <source>
        <dbReference type="Proteomes" id="UP000273252"/>
    </source>
</evidence>
<dbReference type="InterPro" id="IPR020945">
    <property type="entry name" value="DMSO/NO3_reduct_chaperone"/>
</dbReference>